<evidence type="ECO:0000313" key="1">
    <source>
        <dbReference type="Proteomes" id="UP000694864"/>
    </source>
</evidence>
<evidence type="ECO:0000313" key="3">
    <source>
        <dbReference type="RefSeq" id="XP_019091537.1"/>
    </source>
</evidence>
<evidence type="ECO:0000313" key="2">
    <source>
        <dbReference type="RefSeq" id="XP_019091536.1"/>
    </source>
</evidence>
<sequence>MAPGAYYGLGAYYLNTKLSLTGDVATDGTLTARVKAVVTDKLTVRAGTKALNCRAQFQLGNNGLTAATYIQINLLHLVLF</sequence>
<reference evidence="2 3" key="3">
    <citation type="submission" date="2025-05" db="UniProtKB">
        <authorList>
            <consortium name="RefSeq"/>
        </authorList>
    </citation>
    <scope>IDENTIFICATION</scope>
    <source>
        <tissue evidence="2 3">Leaf</tissue>
    </source>
</reference>
<dbReference type="Proteomes" id="UP000694864">
    <property type="component" value="Chromosome 14"/>
</dbReference>
<reference evidence="1" key="1">
    <citation type="journal article" date="1997" name="Nucleic Acids Res.">
        <title>tRNAscan-SE: a program for improved detection of transfer RNA genes in genomic sequence.</title>
        <authorList>
            <person name="Lowe T.M."/>
            <person name="Eddy S.R."/>
        </authorList>
    </citation>
    <scope>NUCLEOTIDE SEQUENCE [LARGE SCALE GENOMIC DNA]</scope>
    <source>
        <strain evidence="1">r\DH55</strain>
    </source>
</reference>
<gene>
    <name evidence="2 3" type="primary">LOC104739911</name>
</gene>
<dbReference type="GeneID" id="104739911"/>
<organism evidence="1 3">
    <name type="scientific">Camelina sativa</name>
    <name type="common">False flax</name>
    <name type="synonym">Myagrum sativum</name>
    <dbReference type="NCBI Taxonomy" id="90675"/>
    <lineage>
        <taxon>Eukaryota</taxon>
        <taxon>Viridiplantae</taxon>
        <taxon>Streptophyta</taxon>
        <taxon>Embryophyta</taxon>
        <taxon>Tracheophyta</taxon>
        <taxon>Spermatophyta</taxon>
        <taxon>Magnoliopsida</taxon>
        <taxon>eudicotyledons</taxon>
        <taxon>Gunneridae</taxon>
        <taxon>Pentapetalae</taxon>
        <taxon>rosids</taxon>
        <taxon>malvids</taxon>
        <taxon>Brassicales</taxon>
        <taxon>Brassicaceae</taxon>
        <taxon>Camelineae</taxon>
        <taxon>Camelina</taxon>
    </lineage>
</organism>
<dbReference type="RefSeq" id="XP_019091536.1">
    <property type="nucleotide sequence ID" value="XM_019235991.1"/>
</dbReference>
<dbReference type="RefSeq" id="XP_019091537.1">
    <property type="nucleotide sequence ID" value="XM_019235992.1"/>
</dbReference>
<reference evidence="1" key="2">
    <citation type="journal article" date="2014" name="Nat. Commun.">
        <title>The emerging biofuel crop Camelina sativa retains a highly undifferentiated hexaploid genome structure.</title>
        <authorList>
            <person name="Kagale S."/>
            <person name="Koh C."/>
            <person name="Nixon J."/>
            <person name="Bollina V."/>
            <person name="Clarke W.E."/>
            <person name="Tuteja R."/>
            <person name="Spillane C."/>
            <person name="Robinson S.J."/>
            <person name="Links M.G."/>
            <person name="Clarke C."/>
            <person name="Higgins E.E."/>
            <person name="Huebert T."/>
            <person name="Sharpe A.G."/>
            <person name="Parkin I.A."/>
        </authorList>
    </citation>
    <scope>NUCLEOTIDE SEQUENCE [LARGE SCALE GENOMIC DNA]</scope>
    <source>
        <strain evidence="1">r\DH55</strain>
    </source>
</reference>
<proteinExistence type="predicted"/>
<name>A0ABM1QXP9_CAMSA</name>
<accession>A0ABM1QXP9</accession>
<protein>
    <submittedName>
        <fullName evidence="2 3">Mitochondrial import receptor subunit TOM40-1-like</fullName>
    </submittedName>
</protein>
<keyword evidence="1" id="KW-1185">Reference proteome</keyword>